<organism evidence="2">
    <name type="scientific">Dissoconium aciculare CBS 342.82</name>
    <dbReference type="NCBI Taxonomy" id="1314786"/>
    <lineage>
        <taxon>Eukaryota</taxon>
        <taxon>Fungi</taxon>
        <taxon>Dikarya</taxon>
        <taxon>Ascomycota</taxon>
        <taxon>Pezizomycotina</taxon>
        <taxon>Dothideomycetes</taxon>
        <taxon>Dothideomycetidae</taxon>
        <taxon>Mycosphaerellales</taxon>
        <taxon>Dissoconiaceae</taxon>
        <taxon>Dissoconium</taxon>
    </lineage>
</organism>
<dbReference type="Proteomes" id="UP000504637">
    <property type="component" value="Unplaced"/>
</dbReference>
<dbReference type="OrthoDB" id="432970at2759"/>
<reference evidence="2" key="2">
    <citation type="submission" date="2020-04" db="EMBL/GenBank/DDBJ databases">
        <authorList>
            <consortium name="NCBI Genome Project"/>
        </authorList>
    </citation>
    <scope>NUCLEOTIDE SEQUENCE</scope>
    <source>
        <strain evidence="2">CBS 342.82</strain>
    </source>
</reference>
<sequence length="624" mass="68446">MLEMIANDRSLLIGSNSLQELYTLLQMSGLMDISAMKLPPHVNAGIHAAAFGTTALTNLKRYPNLPNVICVVLIVPRAKLTVITSMSLDQLGTPGLQLNVHDHGTFDNSFFALHTCFGKLLLDKDLALSKIEEDPAGWKGKADLLVSCMIPSFSFLLGREGGTQISLRIIPTVASTPLASTLGMFQCVYQTSVNDHKNVQLLPSLPNVVRSPGLIRGAWDSALPSPAAVHLSLTSGTPEKFTLRATFEQDKEQEDLKNRSPVTVQQVSPCSMAITFGDHSRELRFPFPVNGRRCHTKISRKQCWVEVSVALTSAAQHAGGYTLSPFPLISDRGQLVPWMLGKVNLSKCPLIPSDANLPYLESFIGMSMSQKEKMLNRGEVSISTHEKDFFDFKKSIAVLFIRTQTRLGQRRNTHNVFRMTVNDDCDFLIFTNGIHHDQAVGSICLGAYVLPLTAQTLGSKPEGLGQLFHNPKQIGISISKGEETLWKQAMPALVEQCRYDWEHKPSCEYNIDGVLKCPRSVKHSETPICSCGEGHDTDLLPSEYAFFAPYVTRVAIQILSALPYVEPMAFTMAPEAHATTAKGSGNPMTAFNHAKNSTSNSSQACDYCRSSSRKLSICKGCNAV</sequence>
<reference evidence="2" key="1">
    <citation type="submission" date="2020-01" db="EMBL/GenBank/DDBJ databases">
        <authorList>
            <consortium name="DOE Joint Genome Institute"/>
            <person name="Haridas S."/>
            <person name="Albert R."/>
            <person name="Binder M."/>
            <person name="Bloem J."/>
            <person name="Labutti K."/>
            <person name="Salamov A."/>
            <person name="Andreopoulos B."/>
            <person name="Baker S.E."/>
            <person name="Barry K."/>
            <person name="Bills G."/>
            <person name="Bluhm B.H."/>
            <person name="Cannon C."/>
            <person name="Castanera R."/>
            <person name="Culley D.E."/>
            <person name="Daum C."/>
            <person name="Ezra D."/>
            <person name="Gonzalez J.B."/>
            <person name="Henrissat B."/>
            <person name="Kuo A."/>
            <person name="Liang C."/>
            <person name="Lipzen A."/>
            <person name="Lutzoni F."/>
            <person name="Magnuson J."/>
            <person name="Mondo S."/>
            <person name="Nolan M."/>
            <person name="Ohm R."/>
            <person name="Pangilinan J."/>
            <person name="Park H.-J."/>
            <person name="Ramirez L."/>
            <person name="Alfaro M."/>
            <person name="Sun H."/>
            <person name="Tritt A."/>
            <person name="Yoshinaga Y."/>
            <person name="Zwiers L.-H."/>
            <person name="Turgeon B.G."/>
            <person name="Goodwin S.B."/>
            <person name="Spatafora J.W."/>
            <person name="Crous P.W."/>
            <person name="Grigoriev I.V."/>
        </authorList>
    </citation>
    <scope>NUCLEOTIDE SEQUENCE</scope>
    <source>
        <strain evidence="2">CBS 342.82</strain>
    </source>
</reference>
<gene>
    <name evidence="2" type="ORF">K489DRAFT_412794</name>
</gene>
<dbReference type="AlphaFoldDB" id="A0A6J3LUL7"/>
<protein>
    <submittedName>
        <fullName evidence="2">Uncharacterized protein</fullName>
    </submittedName>
</protein>
<evidence type="ECO:0000313" key="2">
    <source>
        <dbReference type="RefSeq" id="XP_033456512.1"/>
    </source>
</evidence>
<evidence type="ECO:0000313" key="1">
    <source>
        <dbReference type="Proteomes" id="UP000504637"/>
    </source>
</evidence>
<name>A0A6J3LUL7_9PEZI</name>
<proteinExistence type="predicted"/>
<reference evidence="2" key="3">
    <citation type="submission" date="2025-08" db="UniProtKB">
        <authorList>
            <consortium name="RefSeq"/>
        </authorList>
    </citation>
    <scope>IDENTIFICATION</scope>
    <source>
        <strain evidence="2">CBS 342.82</strain>
    </source>
</reference>
<dbReference type="RefSeq" id="XP_033456512.1">
    <property type="nucleotide sequence ID" value="XM_033607970.1"/>
</dbReference>
<keyword evidence="1" id="KW-1185">Reference proteome</keyword>
<accession>A0A6J3LUL7</accession>
<dbReference type="GeneID" id="54365769"/>